<evidence type="ECO:0000313" key="2">
    <source>
        <dbReference type="Proteomes" id="UP000027345"/>
    </source>
</evidence>
<dbReference type="OrthoDB" id="3618129at2"/>
<gene>
    <name evidence="1" type="ORF">DV20_16570</name>
</gene>
<protein>
    <submittedName>
        <fullName evidence="1">Uncharacterized protein</fullName>
    </submittedName>
</protein>
<accession>A0A066UA54</accession>
<keyword evidence="2" id="KW-1185">Reference proteome</keyword>
<dbReference type="eggNOG" id="ENOG5033SU8">
    <property type="taxonomic scope" value="Bacteria"/>
</dbReference>
<reference evidence="1 2" key="1">
    <citation type="submission" date="2014-05" db="EMBL/GenBank/DDBJ databases">
        <title>Draft genome sequence of Amycolatopsis rifamycinica DSM 46095.</title>
        <authorList>
            <person name="Lal R."/>
            <person name="Saxena A."/>
            <person name="Kumari R."/>
            <person name="Mukherjee U."/>
            <person name="Singh P."/>
            <person name="Sangwan N."/>
            <person name="Mahato N.K."/>
        </authorList>
    </citation>
    <scope>NUCLEOTIDE SEQUENCE [LARGE SCALE GENOMIC DNA]</scope>
    <source>
        <strain evidence="1 2">DSM 46095</strain>
    </source>
</reference>
<evidence type="ECO:0000313" key="1">
    <source>
        <dbReference type="EMBL" id="KDN21004.1"/>
    </source>
</evidence>
<proteinExistence type="predicted"/>
<dbReference type="InterPro" id="IPR049252">
    <property type="entry name" value="DUF6885"/>
</dbReference>
<dbReference type="EMBL" id="JMQI01000030">
    <property type="protein sequence ID" value="KDN21004.1"/>
    <property type="molecule type" value="Genomic_DNA"/>
</dbReference>
<dbReference type="RefSeq" id="WP_043781054.1">
    <property type="nucleotide sequence ID" value="NZ_JMQI01000030.1"/>
</dbReference>
<comment type="caution">
    <text evidence="1">The sequence shown here is derived from an EMBL/GenBank/DDBJ whole genome shotgun (WGS) entry which is preliminary data.</text>
</comment>
<dbReference type="AlphaFoldDB" id="A0A066UA54"/>
<dbReference type="Pfam" id="PF21819">
    <property type="entry name" value="DUF6885"/>
    <property type="match status" value="1"/>
</dbReference>
<sequence length="260" mass="26622">MTSGIDGGQLDLSGVRWLPGGARLAAVAQAELPQKDGLAAAFCGLAALRAAGLDVADQDAVAAAAGTVRGPAVRPPGEPGRRDFRLPLPVVDDPAAAGTRASGLAAAVETLSRGALAAVPVTGEWTTGALFDLLVGLWDVPRVAVLARIDGAELGAHDTPERALLDYLDTGLPPLWTSRWRPPGGHFVLLAGIRIGAEGTLLSVVDTYPSLGDHGRHDQPVEWVTAALTGLGVLVVVDAEQDGVVRAAARAAGLSPSRWD</sequence>
<organism evidence="1 2">
    <name type="scientific">Amycolatopsis rifamycinica</name>
    <dbReference type="NCBI Taxonomy" id="287986"/>
    <lineage>
        <taxon>Bacteria</taxon>
        <taxon>Bacillati</taxon>
        <taxon>Actinomycetota</taxon>
        <taxon>Actinomycetes</taxon>
        <taxon>Pseudonocardiales</taxon>
        <taxon>Pseudonocardiaceae</taxon>
        <taxon>Amycolatopsis</taxon>
    </lineage>
</organism>
<dbReference type="Proteomes" id="UP000027345">
    <property type="component" value="Unassembled WGS sequence"/>
</dbReference>
<name>A0A066UA54_9PSEU</name>